<feature type="compositionally biased region" description="Acidic residues" evidence="1">
    <location>
        <begin position="153"/>
        <end position="167"/>
    </location>
</feature>
<gene>
    <name evidence="3" type="ORF">BN9_093470</name>
</gene>
<evidence type="ECO:0000256" key="1">
    <source>
        <dbReference type="SAM" id="MobiDB-lite"/>
    </source>
</evidence>
<evidence type="ECO:0000313" key="3">
    <source>
        <dbReference type="EMBL" id="CCI48274.1"/>
    </source>
</evidence>
<proteinExistence type="predicted"/>
<keyword evidence="2" id="KW-0472">Membrane</keyword>
<evidence type="ECO:0000256" key="2">
    <source>
        <dbReference type="SAM" id="Phobius"/>
    </source>
</evidence>
<feature type="region of interest" description="Disordered" evidence="1">
    <location>
        <begin position="124"/>
        <end position="191"/>
    </location>
</feature>
<feature type="compositionally biased region" description="Polar residues" evidence="1">
    <location>
        <begin position="43"/>
        <end position="53"/>
    </location>
</feature>
<dbReference type="AlphaFoldDB" id="A0A024GNF9"/>
<feature type="region of interest" description="Disordered" evidence="1">
    <location>
        <begin position="1"/>
        <end position="81"/>
    </location>
</feature>
<organism evidence="3 4">
    <name type="scientific">Albugo candida</name>
    <dbReference type="NCBI Taxonomy" id="65357"/>
    <lineage>
        <taxon>Eukaryota</taxon>
        <taxon>Sar</taxon>
        <taxon>Stramenopiles</taxon>
        <taxon>Oomycota</taxon>
        <taxon>Peronosporomycetes</taxon>
        <taxon>Albuginales</taxon>
        <taxon>Albuginaceae</taxon>
        <taxon>Albugo</taxon>
    </lineage>
</organism>
<feature type="compositionally biased region" description="Polar residues" evidence="1">
    <location>
        <begin position="66"/>
        <end position="81"/>
    </location>
</feature>
<protein>
    <submittedName>
        <fullName evidence="3">Uncharacterized protein</fullName>
    </submittedName>
</protein>
<keyword evidence="4" id="KW-1185">Reference proteome</keyword>
<name>A0A024GNF9_9STRA</name>
<comment type="caution">
    <text evidence="3">The sequence shown here is derived from an EMBL/GenBank/DDBJ whole genome shotgun (WGS) entry which is preliminary data.</text>
</comment>
<dbReference type="Proteomes" id="UP000053237">
    <property type="component" value="Unassembled WGS sequence"/>
</dbReference>
<reference evidence="3 4" key="1">
    <citation type="submission" date="2012-05" db="EMBL/GenBank/DDBJ databases">
        <title>Recombination and specialization in a pathogen metapopulation.</title>
        <authorList>
            <person name="Gardiner A."/>
            <person name="Kemen E."/>
            <person name="Schultz-Larsen T."/>
            <person name="MacLean D."/>
            <person name="Van Oosterhout C."/>
            <person name="Jones J.D.G."/>
        </authorList>
    </citation>
    <scope>NUCLEOTIDE SEQUENCE [LARGE SCALE GENOMIC DNA]</scope>
    <source>
        <strain evidence="3 4">Ac Nc2</strain>
    </source>
</reference>
<dbReference type="InParanoid" id="A0A024GNF9"/>
<feature type="transmembrane region" description="Helical" evidence="2">
    <location>
        <begin position="96"/>
        <end position="115"/>
    </location>
</feature>
<feature type="region of interest" description="Disordered" evidence="1">
    <location>
        <begin position="203"/>
        <end position="233"/>
    </location>
</feature>
<sequence>MTPQLRQLKRNDEDIRDKMDPDESATSEKGVASIDLPLALPSDQESVAPSGKQTPADLSFHEDNETTTNIRSGSFKSPRGNNTLSLDTASGRIEKVNPLLFVAAFGLCAVFLILCGRKRKFGWSQSETVTTSKGPNVEEEKSKGQYTRIDNAAGEDDDKNEWDEWDGEEPKERSENSEYGLPGSPPRSIRALSDGVQLKPATIASTLQDQPRHTEQLDESVISEGPGSPSESVQQKHDVFSEFGMVPEIKHSHQAPLYLQQCINGSMSKIPTSADSSAELIDLSAADGGMEGAAWGDDDDWAQGI</sequence>
<feature type="compositionally biased region" description="Polar residues" evidence="1">
    <location>
        <begin position="124"/>
        <end position="134"/>
    </location>
</feature>
<keyword evidence="2" id="KW-0812">Transmembrane</keyword>
<dbReference type="EMBL" id="CAIX01000213">
    <property type="protein sequence ID" value="CCI48274.1"/>
    <property type="molecule type" value="Genomic_DNA"/>
</dbReference>
<accession>A0A024GNF9</accession>
<keyword evidence="2" id="KW-1133">Transmembrane helix</keyword>
<feature type="compositionally biased region" description="Basic and acidic residues" evidence="1">
    <location>
        <begin position="9"/>
        <end position="21"/>
    </location>
</feature>
<evidence type="ECO:0000313" key="4">
    <source>
        <dbReference type="Proteomes" id="UP000053237"/>
    </source>
</evidence>